<evidence type="ECO:0000259" key="11">
    <source>
        <dbReference type="PROSITE" id="PS51898"/>
    </source>
</evidence>
<dbReference type="GO" id="GO:0009037">
    <property type="term" value="F:tyrosine-based site-specific recombinase activity"/>
    <property type="evidence" value="ECO:0007669"/>
    <property type="project" value="UniProtKB-UniRule"/>
</dbReference>
<comment type="function">
    <text evidence="9">Site-specific tyrosine recombinase, which acts by catalyzing the cutting and rejoining of the recombining DNA molecules. The XerC-XerD complex is essential to convert dimers of the bacterial chromosome into monomers to permit their segregation at cell division. It also contributes to the segregational stability of plasmids.</text>
</comment>
<dbReference type="EMBL" id="JACHOO010000005">
    <property type="protein sequence ID" value="MBB5753620.1"/>
    <property type="molecule type" value="Genomic_DNA"/>
</dbReference>
<feature type="domain" description="Core-binding (CB)" evidence="12">
    <location>
        <begin position="49"/>
        <end position="140"/>
    </location>
</feature>
<dbReference type="HAMAP" id="MF_01808">
    <property type="entry name" value="Recomb_XerC_XerD"/>
    <property type="match status" value="1"/>
</dbReference>
<evidence type="ECO:0000256" key="9">
    <source>
        <dbReference type="HAMAP-Rule" id="MF_01808"/>
    </source>
</evidence>
<dbReference type="InterPro" id="IPR013762">
    <property type="entry name" value="Integrase-like_cat_sf"/>
</dbReference>
<dbReference type="InterPro" id="IPR010998">
    <property type="entry name" value="Integrase_recombinase_N"/>
</dbReference>
<evidence type="ECO:0000259" key="12">
    <source>
        <dbReference type="PROSITE" id="PS51900"/>
    </source>
</evidence>
<dbReference type="GO" id="GO:0006313">
    <property type="term" value="P:DNA transposition"/>
    <property type="evidence" value="ECO:0007669"/>
    <property type="project" value="UniProtKB-UniRule"/>
</dbReference>
<evidence type="ECO:0000256" key="5">
    <source>
        <dbReference type="ARBA" id="ARBA00022908"/>
    </source>
</evidence>
<feature type="domain" description="Tyr recombinase" evidence="11">
    <location>
        <begin position="161"/>
        <end position="345"/>
    </location>
</feature>
<dbReference type="Pfam" id="PF02899">
    <property type="entry name" value="Phage_int_SAM_1"/>
    <property type="match status" value="1"/>
</dbReference>
<dbReference type="InterPro" id="IPR023009">
    <property type="entry name" value="Tyrosine_recombinase_XerC/XerD"/>
</dbReference>
<dbReference type="GO" id="GO:0007059">
    <property type="term" value="P:chromosome segregation"/>
    <property type="evidence" value="ECO:0007669"/>
    <property type="project" value="UniProtKB-UniRule"/>
</dbReference>
<accession>A0A7W9L2J9</accession>
<keyword evidence="2 9" id="KW-0963">Cytoplasm</keyword>
<keyword evidence="5 9" id="KW-0229">DNA integration</keyword>
<keyword evidence="7 9" id="KW-0233">DNA recombination</keyword>
<dbReference type="InterPro" id="IPR004107">
    <property type="entry name" value="Integrase_SAM-like_N"/>
</dbReference>
<dbReference type="AlphaFoldDB" id="A0A7W9L2J9"/>
<dbReference type="SUPFAM" id="SSF56349">
    <property type="entry name" value="DNA breaking-rejoining enzymes"/>
    <property type="match status" value="1"/>
</dbReference>
<feature type="active site" evidence="9">
    <location>
        <position position="323"/>
    </location>
</feature>
<feature type="active site" evidence="9">
    <location>
        <position position="297"/>
    </location>
</feature>
<dbReference type="GO" id="GO:0005737">
    <property type="term" value="C:cytoplasm"/>
    <property type="evidence" value="ECO:0007669"/>
    <property type="project" value="UniProtKB-SubCell"/>
</dbReference>
<dbReference type="Pfam" id="PF00589">
    <property type="entry name" value="Phage_integrase"/>
    <property type="match status" value="1"/>
</dbReference>
<evidence type="ECO:0000313" key="14">
    <source>
        <dbReference type="Proteomes" id="UP000523821"/>
    </source>
</evidence>
<evidence type="ECO:0000256" key="2">
    <source>
        <dbReference type="ARBA" id="ARBA00022490"/>
    </source>
</evidence>
<dbReference type="CDD" id="cd00798">
    <property type="entry name" value="INT_XerDC_C"/>
    <property type="match status" value="1"/>
</dbReference>
<dbReference type="Gene3D" id="1.10.443.10">
    <property type="entry name" value="Intergrase catalytic core"/>
    <property type="match status" value="1"/>
</dbReference>
<dbReference type="PROSITE" id="PS51898">
    <property type="entry name" value="TYR_RECOMBINASE"/>
    <property type="match status" value="1"/>
</dbReference>
<dbReference type="PANTHER" id="PTHR30349:SF90">
    <property type="entry name" value="TYROSINE RECOMBINASE XERD"/>
    <property type="match status" value="1"/>
</dbReference>
<reference evidence="13 14" key="1">
    <citation type="submission" date="2020-08" db="EMBL/GenBank/DDBJ databases">
        <title>Genomic Encyclopedia of Type Strains, Phase IV (KMG-IV): sequencing the most valuable type-strain genomes for metagenomic binning, comparative biology and taxonomic classification.</title>
        <authorList>
            <person name="Goeker M."/>
        </authorList>
    </citation>
    <scope>NUCLEOTIDE SEQUENCE [LARGE SCALE GENOMIC DNA]</scope>
    <source>
        <strain evidence="13 14">DSM 16268</strain>
    </source>
</reference>
<dbReference type="Proteomes" id="UP000523821">
    <property type="component" value="Unassembled WGS sequence"/>
</dbReference>
<dbReference type="InterPro" id="IPR050090">
    <property type="entry name" value="Tyrosine_recombinase_XerCD"/>
</dbReference>
<feature type="active site" description="O-(3'-phospho-DNA)-tyrosine intermediate" evidence="9">
    <location>
        <position position="332"/>
    </location>
</feature>
<evidence type="ECO:0000256" key="4">
    <source>
        <dbReference type="ARBA" id="ARBA00022829"/>
    </source>
</evidence>
<sequence>MSEPASPTKRPTARPAMRPDPRPAASGSVAAPPVRRAVASAAPLVIAAADTIAARDAWEEHLAGVRRLSPKTLEAYGRDLDQFLSFLTLHLGAPPAIADLAALRTADLRGFMASRRTAGAGARTLARGLAGIRSFVRFLEKEGMANGAALRAIRAPRQPKSLPKPLAPVAARRVVDADESLAAEPWIAARDAAVLALLYGSGLRISEALGLRRAEAPAAGLSTLRVTGKGGKTRLVPVLPAVAEAVAAYLALCPYMLKPDGPLFLGARGGPLKARLVQLAMARMRGALGLPDTATPHALRHSFATHLLSAGGDLRAIQELLGHASLSTTQIYTGVDAERLLAVYEAAHPRARRDDKAAEAFPLGPPRRSR</sequence>
<feature type="compositionally biased region" description="Low complexity" evidence="10">
    <location>
        <begin position="23"/>
        <end position="32"/>
    </location>
</feature>
<dbReference type="InterPro" id="IPR002104">
    <property type="entry name" value="Integrase_catalytic"/>
</dbReference>
<keyword evidence="14" id="KW-1185">Reference proteome</keyword>
<gene>
    <name evidence="9" type="primary">xerC</name>
    <name evidence="13" type="ORF">GGQ63_002690</name>
</gene>
<dbReference type="Gene3D" id="1.10.150.130">
    <property type="match status" value="1"/>
</dbReference>
<comment type="caution">
    <text evidence="13">The sequence shown here is derived from an EMBL/GenBank/DDBJ whole genome shotgun (WGS) entry which is preliminary data.</text>
</comment>
<organism evidence="13 14">
    <name type="scientific">Prosthecomicrobium pneumaticum</name>
    <dbReference type="NCBI Taxonomy" id="81895"/>
    <lineage>
        <taxon>Bacteria</taxon>
        <taxon>Pseudomonadati</taxon>
        <taxon>Pseudomonadota</taxon>
        <taxon>Alphaproteobacteria</taxon>
        <taxon>Hyphomicrobiales</taxon>
        <taxon>Kaistiaceae</taxon>
        <taxon>Prosthecomicrobium</taxon>
    </lineage>
</organism>
<protein>
    <recommendedName>
        <fullName evidence="9">Tyrosine recombinase XerC</fullName>
    </recommendedName>
</protein>
<keyword evidence="8 9" id="KW-0131">Cell cycle</keyword>
<feature type="region of interest" description="Disordered" evidence="10">
    <location>
        <begin position="1"/>
        <end position="32"/>
    </location>
</feature>
<evidence type="ECO:0000256" key="7">
    <source>
        <dbReference type="ARBA" id="ARBA00023172"/>
    </source>
</evidence>
<keyword evidence="4 9" id="KW-0159">Chromosome partition</keyword>
<dbReference type="PANTHER" id="PTHR30349">
    <property type="entry name" value="PHAGE INTEGRASE-RELATED"/>
    <property type="match status" value="1"/>
</dbReference>
<dbReference type="GO" id="GO:0003677">
    <property type="term" value="F:DNA binding"/>
    <property type="evidence" value="ECO:0007669"/>
    <property type="project" value="UniProtKB-UniRule"/>
</dbReference>
<comment type="subunit">
    <text evidence="9">Forms a cyclic heterotetrameric complex composed of two molecules of XerC and two molecules of XerD.</text>
</comment>
<feature type="active site" evidence="9">
    <location>
        <position position="300"/>
    </location>
</feature>
<name>A0A7W9L2J9_9HYPH</name>
<proteinExistence type="inferred from homology"/>
<evidence type="ECO:0000256" key="3">
    <source>
        <dbReference type="ARBA" id="ARBA00022618"/>
    </source>
</evidence>
<keyword evidence="3 9" id="KW-0132">Cell division</keyword>
<dbReference type="GO" id="GO:0051301">
    <property type="term" value="P:cell division"/>
    <property type="evidence" value="ECO:0007669"/>
    <property type="project" value="UniProtKB-KW"/>
</dbReference>
<evidence type="ECO:0000313" key="13">
    <source>
        <dbReference type="EMBL" id="MBB5753620.1"/>
    </source>
</evidence>
<feature type="active site" evidence="9">
    <location>
        <position position="229"/>
    </location>
</feature>
<dbReference type="RefSeq" id="WP_246429776.1">
    <property type="nucleotide sequence ID" value="NZ_JACHOO010000005.1"/>
</dbReference>
<dbReference type="SUPFAM" id="SSF47823">
    <property type="entry name" value="lambda integrase-like, N-terminal domain"/>
    <property type="match status" value="1"/>
</dbReference>
<evidence type="ECO:0000256" key="1">
    <source>
        <dbReference type="ARBA" id="ARBA00004496"/>
    </source>
</evidence>
<evidence type="ECO:0000256" key="6">
    <source>
        <dbReference type="ARBA" id="ARBA00023125"/>
    </source>
</evidence>
<keyword evidence="6 9" id="KW-0238">DNA-binding</keyword>
<evidence type="ECO:0000256" key="8">
    <source>
        <dbReference type="ARBA" id="ARBA00023306"/>
    </source>
</evidence>
<dbReference type="InterPro" id="IPR011010">
    <property type="entry name" value="DNA_brk_join_enz"/>
</dbReference>
<comment type="subcellular location">
    <subcellularLocation>
        <location evidence="1 9">Cytoplasm</location>
    </subcellularLocation>
</comment>
<comment type="similarity">
    <text evidence="9">Belongs to the 'phage' integrase family. XerC subfamily.</text>
</comment>
<dbReference type="PROSITE" id="PS51900">
    <property type="entry name" value="CB"/>
    <property type="match status" value="1"/>
</dbReference>
<feature type="active site" evidence="9">
    <location>
        <position position="204"/>
    </location>
</feature>
<evidence type="ECO:0000256" key="10">
    <source>
        <dbReference type="SAM" id="MobiDB-lite"/>
    </source>
</evidence>
<dbReference type="InterPro" id="IPR044068">
    <property type="entry name" value="CB"/>
</dbReference>